<comment type="caution">
    <text evidence="2">The sequence shown here is derived from an EMBL/GenBank/DDBJ whole genome shotgun (WGS) entry which is preliminary data.</text>
</comment>
<sequence>MSSVSEINPDVENLNAKRSKRVLSLALAAIIAGTGILTSCSKGEVEGISPEKLSSKVLSTEATLTDGVDLRIDFGGTPPSNYNAASLAVSSPVALKDFNTGIDTEVKLATVAAFKGSYTNSTTYPVELGIPQTAAADLFYGSNTASVLEISGLTSNSTYDLSFFASRMNFSGSLETQYKVIGATTQTVLIEPTNNTTQIASLQAIAPDDAGKIRIEVTKGAKNTASSNFWLNTLIIKETPFNYSYVVKTVAELKTAASKAKSGEIIYVDDNAEIDMTGQGFIKIPAGVTLMSGRGKKGILGGMIYTTNVSHGNLLQANGAGVKIIGLRVRGASTTTARSSSSYCRGIYSIFSDLEVANCEIFGWNHAGIYLTGGASNVQIHDNYIHHNQQSGLGYGISIDKAYAVITNNYFDYNRHGIAGSGIAGSGYEAAFNTVMPNATEHSFDMHGNGGDGAQYTAGDYVNIHDNTFYMGAYKAITVRGTPKNGTTISSNKFVHTSQAAALNLYATNNTITGNTYSTALVTVNPGPATAL</sequence>
<dbReference type="Gene3D" id="2.160.20.10">
    <property type="entry name" value="Single-stranded right-handed beta-helix, Pectin lyase-like"/>
    <property type="match status" value="1"/>
</dbReference>
<dbReference type="InterPro" id="IPR012334">
    <property type="entry name" value="Pectin_lyas_fold"/>
</dbReference>
<dbReference type="InterPro" id="IPR039448">
    <property type="entry name" value="Beta_helix"/>
</dbReference>
<dbReference type="InterPro" id="IPR006626">
    <property type="entry name" value="PbH1"/>
</dbReference>
<name>A0A9X2JD66_9SPHI</name>
<keyword evidence="3" id="KW-1185">Reference proteome</keyword>
<dbReference type="SMART" id="SM00710">
    <property type="entry name" value="PbH1"/>
    <property type="match status" value="4"/>
</dbReference>
<organism evidence="2 3">
    <name type="scientific">Solitalea agri</name>
    <dbReference type="NCBI Taxonomy" id="2953739"/>
    <lineage>
        <taxon>Bacteria</taxon>
        <taxon>Pseudomonadati</taxon>
        <taxon>Bacteroidota</taxon>
        <taxon>Sphingobacteriia</taxon>
        <taxon>Sphingobacteriales</taxon>
        <taxon>Sphingobacteriaceae</taxon>
        <taxon>Solitalea</taxon>
    </lineage>
</organism>
<accession>A0A9X2JD66</accession>
<dbReference type="RefSeq" id="WP_252587040.1">
    <property type="nucleotide sequence ID" value="NZ_JAMWYS010000024.1"/>
</dbReference>
<dbReference type="SUPFAM" id="SSF51126">
    <property type="entry name" value="Pectin lyase-like"/>
    <property type="match status" value="1"/>
</dbReference>
<proteinExistence type="predicted"/>
<dbReference type="Pfam" id="PF13229">
    <property type="entry name" value="Beta_helix"/>
    <property type="match status" value="1"/>
</dbReference>
<dbReference type="AlphaFoldDB" id="A0A9X2JD66"/>
<dbReference type="InterPro" id="IPR011050">
    <property type="entry name" value="Pectin_lyase_fold/virulence"/>
</dbReference>
<dbReference type="Proteomes" id="UP001155182">
    <property type="component" value="Unassembled WGS sequence"/>
</dbReference>
<gene>
    <name evidence="2" type="ORF">NF867_06760</name>
</gene>
<protein>
    <submittedName>
        <fullName evidence="2">Right-handed parallel beta-helix repeat-containing protein</fullName>
    </submittedName>
</protein>
<evidence type="ECO:0000259" key="1">
    <source>
        <dbReference type="Pfam" id="PF13229"/>
    </source>
</evidence>
<evidence type="ECO:0000313" key="2">
    <source>
        <dbReference type="EMBL" id="MCO4292555.1"/>
    </source>
</evidence>
<dbReference type="EMBL" id="JAMWYS010000024">
    <property type="protein sequence ID" value="MCO4292555.1"/>
    <property type="molecule type" value="Genomic_DNA"/>
</dbReference>
<reference evidence="2" key="1">
    <citation type="submission" date="2022-06" db="EMBL/GenBank/DDBJ databases">
        <title>Solitalea sp. MAHUQ-68 isolated from rhizospheric soil.</title>
        <authorList>
            <person name="Huq M.A."/>
        </authorList>
    </citation>
    <scope>NUCLEOTIDE SEQUENCE</scope>
    <source>
        <strain evidence="2">MAHUQ-68</strain>
    </source>
</reference>
<feature type="domain" description="Right handed beta helix" evidence="1">
    <location>
        <begin position="318"/>
        <end position="419"/>
    </location>
</feature>
<evidence type="ECO:0000313" key="3">
    <source>
        <dbReference type="Proteomes" id="UP001155182"/>
    </source>
</evidence>